<comment type="caution">
    <text evidence="9">The sequence shown here is derived from an EMBL/GenBank/DDBJ whole genome shotgun (WGS) entry which is preliminary data.</text>
</comment>
<evidence type="ECO:0000313" key="9">
    <source>
        <dbReference type="EMBL" id="KPJ74267.1"/>
    </source>
</evidence>
<dbReference type="GO" id="GO:0005524">
    <property type="term" value="F:ATP binding"/>
    <property type="evidence" value="ECO:0007669"/>
    <property type="project" value="UniProtKB-UniRule"/>
</dbReference>
<comment type="catalytic activity">
    <reaction evidence="7 8">
        <text>tRNA(Gly) + glycine + ATP = glycyl-tRNA(Gly) + AMP + diphosphate</text>
        <dbReference type="Rhea" id="RHEA:16013"/>
        <dbReference type="Rhea" id="RHEA-COMP:9664"/>
        <dbReference type="Rhea" id="RHEA-COMP:9683"/>
        <dbReference type="ChEBI" id="CHEBI:30616"/>
        <dbReference type="ChEBI" id="CHEBI:33019"/>
        <dbReference type="ChEBI" id="CHEBI:57305"/>
        <dbReference type="ChEBI" id="CHEBI:78442"/>
        <dbReference type="ChEBI" id="CHEBI:78522"/>
        <dbReference type="ChEBI" id="CHEBI:456215"/>
        <dbReference type="EC" id="6.1.1.14"/>
    </reaction>
</comment>
<organism evidence="9 10">
    <name type="scientific">candidate division TA06 bacterium DG_78</name>
    <dbReference type="NCBI Taxonomy" id="1703772"/>
    <lineage>
        <taxon>Bacteria</taxon>
        <taxon>Bacteria division TA06</taxon>
    </lineage>
</organism>
<dbReference type="PRINTS" id="PR01044">
    <property type="entry name" value="TRNASYNTHGA"/>
</dbReference>
<keyword evidence="2 8" id="KW-0436">Ligase</keyword>
<evidence type="ECO:0000256" key="2">
    <source>
        <dbReference type="ARBA" id="ARBA00022598"/>
    </source>
</evidence>
<evidence type="ECO:0000256" key="3">
    <source>
        <dbReference type="ARBA" id="ARBA00022741"/>
    </source>
</evidence>
<evidence type="ECO:0000256" key="6">
    <source>
        <dbReference type="ARBA" id="ARBA00023146"/>
    </source>
</evidence>
<dbReference type="GO" id="GO:0005829">
    <property type="term" value="C:cytosol"/>
    <property type="evidence" value="ECO:0007669"/>
    <property type="project" value="TreeGrafter"/>
</dbReference>
<keyword evidence="5 8" id="KW-0648">Protein biosynthesis</keyword>
<protein>
    <recommendedName>
        <fullName evidence="8">Glycine--tRNA ligase alpha subunit</fullName>
        <ecNumber evidence="8">6.1.1.14</ecNumber>
    </recommendedName>
    <alternativeName>
        <fullName evidence="8">Glycyl-tRNA synthetase alpha subunit</fullName>
        <shortName evidence="8">GlyRS</shortName>
    </alternativeName>
</protein>
<reference evidence="9 10" key="1">
    <citation type="journal article" date="2015" name="Microbiome">
        <title>Genomic resolution of linkages in carbon, nitrogen, and sulfur cycling among widespread estuary sediment bacteria.</title>
        <authorList>
            <person name="Baker B.J."/>
            <person name="Lazar C.S."/>
            <person name="Teske A.P."/>
            <person name="Dick G.J."/>
        </authorList>
    </citation>
    <scope>NUCLEOTIDE SEQUENCE [LARGE SCALE GENOMIC DNA]</scope>
    <source>
        <strain evidence="9">DG_78</strain>
    </source>
</reference>
<evidence type="ECO:0000256" key="4">
    <source>
        <dbReference type="ARBA" id="ARBA00022840"/>
    </source>
</evidence>
<dbReference type="Pfam" id="PF02091">
    <property type="entry name" value="tRNA-synt_2e"/>
    <property type="match status" value="1"/>
</dbReference>
<dbReference type="Gene3D" id="3.30.930.10">
    <property type="entry name" value="Bira Bifunctional Protein, Domain 2"/>
    <property type="match status" value="1"/>
</dbReference>
<dbReference type="PANTHER" id="PTHR30075:SF2">
    <property type="entry name" value="GLYCINE--TRNA LIGASE, CHLOROPLASTIC_MITOCHONDRIAL 2"/>
    <property type="match status" value="1"/>
</dbReference>
<keyword evidence="8" id="KW-0963">Cytoplasm</keyword>
<comment type="subunit">
    <text evidence="8">Tetramer of two alpha and two beta subunits.</text>
</comment>
<keyword evidence="3 8" id="KW-0547">Nucleotide-binding</keyword>
<dbReference type="EMBL" id="LJNI01000009">
    <property type="protein sequence ID" value="KPJ74267.1"/>
    <property type="molecule type" value="Genomic_DNA"/>
</dbReference>
<dbReference type="NCBIfam" id="NF006827">
    <property type="entry name" value="PRK09348.1"/>
    <property type="match status" value="1"/>
</dbReference>
<dbReference type="PROSITE" id="PS50861">
    <property type="entry name" value="AA_TRNA_LIGASE_II_GLYAB"/>
    <property type="match status" value="1"/>
</dbReference>
<dbReference type="EC" id="6.1.1.14" evidence="8"/>
<dbReference type="AlphaFoldDB" id="A0A0S7YIM4"/>
<comment type="similarity">
    <text evidence="1 8">Belongs to the class-II aminoacyl-tRNA synthetase family.</text>
</comment>
<dbReference type="Gene3D" id="1.20.58.180">
    <property type="entry name" value="Class II aaRS and biotin synthetases, domain 2"/>
    <property type="match status" value="1"/>
</dbReference>
<sequence>MKKSYTFENIIISLKRYWQQQGCLLYEPYNSEVGAGTFNPATFFRILDEKPWNVCYVEISKRPRDGRYAENPIRFQQFYQLQVIMKPAKAKIQRTYLESLEYIGIKLKEHEIKFVEGDWDAPTLGAWGLGWEVWLDGLEITQFTYFQQAGGIDLSIIPVEITYGLDRIAMAIQDVPSVLDMQWNEELTWGDVYRQNEIEFSKYNFESANSDLLNKLFNEYEKEAKNLFKEGLAYPGYDFTIKCSHVFNLLDARGAISISERAKMIGRVRALANQAAALYIKQTSLSTKKGSESE</sequence>
<accession>A0A0S7YIM4</accession>
<evidence type="ECO:0000313" key="10">
    <source>
        <dbReference type="Proteomes" id="UP000051012"/>
    </source>
</evidence>
<comment type="subcellular location">
    <subcellularLocation>
        <location evidence="8">Cytoplasm</location>
    </subcellularLocation>
</comment>
<dbReference type="PANTHER" id="PTHR30075">
    <property type="entry name" value="GLYCYL-TRNA SYNTHETASE"/>
    <property type="match status" value="1"/>
</dbReference>
<dbReference type="HAMAP" id="MF_00254">
    <property type="entry name" value="Gly_tRNA_synth_alpha"/>
    <property type="match status" value="1"/>
</dbReference>
<dbReference type="InterPro" id="IPR006194">
    <property type="entry name" value="Gly-tRNA-synth_heterodimer"/>
</dbReference>
<keyword evidence="6 8" id="KW-0030">Aminoacyl-tRNA synthetase</keyword>
<dbReference type="GO" id="GO:0004820">
    <property type="term" value="F:glycine-tRNA ligase activity"/>
    <property type="evidence" value="ECO:0007669"/>
    <property type="project" value="UniProtKB-UniRule"/>
</dbReference>
<dbReference type="PATRIC" id="fig|1703772.3.peg.353"/>
<dbReference type="InterPro" id="IPR002310">
    <property type="entry name" value="Gly-tRNA_ligase_asu"/>
</dbReference>
<dbReference type="InterPro" id="IPR045864">
    <property type="entry name" value="aa-tRNA-synth_II/BPL/LPL"/>
</dbReference>
<dbReference type="Proteomes" id="UP000051012">
    <property type="component" value="Unassembled WGS sequence"/>
</dbReference>
<dbReference type="NCBIfam" id="TIGR00388">
    <property type="entry name" value="glyQ"/>
    <property type="match status" value="1"/>
</dbReference>
<evidence type="ECO:0000256" key="1">
    <source>
        <dbReference type="ARBA" id="ARBA00008226"/>
    </source>
</evidence>
<keyword evidence="4 8" id="KW-0067">ATP-binding</keyword>
<evidence type="ECO:0000256" key="8">
    <source>
        <dbReference type="HAMAP-Rule" id="MF_00254"/>
    </source>
</evidence>
<gene>
    <name evidence="8" type="primary">glyQ</name>
    <name evidence="9" type="ORF">AMJ52_01150</name>
</gene>
<name>A0A0S7YIM4_UNCT6</name>
<proteinExistence type="inferred from homology"/>
<evidence type="ECO:0000256" key="7">
    <source>
        <dbReference type="ARBA" id="ARBA00047937"/>
    </source>
</evidence>
<evidence type="ECO:0000256" key="5">
    <source>
        <dbReference type="ARBA" id="ARBA00022917"/>
    </source>
</evidence>
<dbReference type="SUPFAM" id="SSF55681">
    <property type="entry name" value="Class II aaRS and biotin synthetases"/>
    <property type="match status" value="1"/>
</dbReference>
<dbReference type="GO" id="GO:0006426">
    <property type="term" value="P:glycyl-tRNA aminoacylation"/>
    <property type="evidence" value="ECO:0007669"/>
    <property type="project" value="UniProtKB-UniRule"/>
</dbReference>